<dbReference type="InterPro" id="IPR008927">
    <property type="entry name" value="6-PGluconate_DH-like_C_sf"/>
</dbReference>
<evidence type="ECO:0000259" key="6">
    <source>
        <dbReference type="Pfam" id="PF08546"/>
    </source>
</evidence>
<reference evidence="7 8" key="1">
    <citation type="journal article" date="2016" name="Nat. Commun.">
        <title>Thousands of microbial genomes shed light on interconnected biogeochemical processes in an aquifer system.</title>
        <authorList>
            <person name="Anantharaman K."/>
            <person name="Brown C.T."/>
            <person name="Hug L.A."/>
            <person name="Sharon I."/>
            <person name="Castelle C.J."/>
            <person name="Probst A.J."/>
            <person name="Thomas B.C."/>
            <person name="Singh A."/>
            <person name="Wilkins M.J."/>
            <person name="Karaoz U."/>
            <person name="Brodie E.L."/>
            <person name="Williams K.H."/>
            <person name="Hubbard S.S."/>
            <person name="Banfield J.F."/>
        </authorList>
    </citation>
    <scope>NUCLEOTIDE SEQUENCE [LARGE SCALE GENOMIC DNA]</scope>
</reference>
<comment type="similarity">
    <text evidence="1 4">Belongs to the ketopantoate reductase family.</text>
</comment>
<dbReference type="PANTHER" id="PTHR21708:SF26">
    <property type="entry name" value="2-DEHYDROPANTOATE 2-REDUCTASE"/>
    <property type="match status" value="1"/>
</dbReference>
<dbReference type="InterPro" id="IPR051402">
    <property type="entry name" value="KPR-Related"/>
</dbReference>
<dbReference type="Gene3D" id="3.40.50.720">
    <property type="entry name" value="NAD(P)-binding Rossmann-like Domain"/>
    <property type="match status" value="1"/>
</dbReference>
<dbReference type="NCBIfam" id="TIGR00745">
    <property type="entry name" value="apbA_panE"/>
    <property type="match status" value="1"/>
</dbReference>
<evidence type="ECO:0000256" key="3">
    <source>
        <dbReference type="ARBA" id="ARBA00023002"/>
    </source>
</evidence>
<evidence type="ECO:0000256" key="2">
    <source>
        <dbReference type="ARBA" id="ARBA00022857"/>
    </source>
</evidence>
<evidence type="ECO:0000313" key="8">
    <source>
        <dbReference type="Proteomes" id="UP000177876"/>
    </source>
</evidence>
<comment type="catalytic activity">
    <reaction evidence="4">
        <text>(R)-pantoate + NADP(+) = 2-dehydropantoate + NADPH + H(+)</text>
        <dbReference type="Rhea" id="RHEA:16233"/>
        <dbReference type="ChEBI" id="CHEBI:11561"/>
        <dbReference type="ChEBI" id="CHEBI:15378"/>
        <dbReference type="ChEBI" id="CHEBI:15980"/>
        <dbReference type="ChEBI" id="CHEBI:57783"/>
        <dbReference type="ChEBI" id="CHEBI:58349"/>
        <dbReference type="EC" id="1.1.1.169"/>
    </reaction>
</comment>
<feature type="domain" description="Ketopantoate reductase C-terminal" evidence="6">
    <location>
        <begin position="177"/>
        <end position="318"/>
    </location>
</feature>
<dbReference type="Pfam" id="PF02558">
    <property type="entry name" value="ApbA"/>
    <property type="match status" value="1"/>
</dbReference>
<dbReference type="PANTHER" id="PTHR21708">
    <property type="entry name" value="PROBABLE 2-DEHYDROPANTOATE 2-REDUCTASE"/>
    <property type="match status" value="1"/>
</dbReference>
<name>A0A1F2WIG6_9ACTN</name>
<dbReference type="Gene3D" id="1.10.1040.10">
    <property type="entry name" value="N-(1-d-carboxylethyl)-l-norvaline Dehydrogenase, domain 2"/>
    <property type="match status" value="1"/>
</dbReference>
<dbReference type="SUPFAM" id="SSF48179">
    <property type="entry name" value="6-phosphogluconate dehydrogenase C-terminal domain-like"/>
    <property type="match status" value="1"/>
</dbReference>
<keyword evidence="4" id="KW-0566">Pantothenate biosynthesis</keyword>
<proteinExistence type="inferred from homology"/>
<dbReference type="Pfam" id="PF08546">
    <property type="entry name" value="ApbA_C"/>
    <property type="match status" value="1"/>
</dbReference>
<dbReference type="STRING" id="1797197.A2Y75_08690"/>
<accession>A0A1F2WIG6</accession>
<dbReference type="GO" id="GO:0005737">
    <property type="term" value="C:cytoplasm"/>
    <property type="evidence" value="ECO:0007669"/>
    <property type="project" value="TreeGrafter"/>
</dbReference>
<comment type="caution">
    <text evidence="7">The sequence shown here is derived from an EMBL/GenBank/DDBJ whole genome shotgun (WGS) entry which is preliminary data.</text>
</comment>
<evidence type="ECO:0000259" key="5">
    <source>
        <dbReference type="Pfam" id="PF02558"/>
    </source>
</evidence>
<protein>
    <recommendedName>
        <fullName evidence="4">2-dehydropantoate 2-reductase</fullName>
        <ecNumber evidence="4">1.1.1.169</ecNumber>
    </recommendedName>
    <alternativeName>
        <fullName evidence="4">Ketopantoate reductase</fullName>
    </alternativeName>
</protein>
<feature type="domain" description="Ketopantoate reductase N-terminal" evidence="5">
    <location>
        <begin position="3"/>
        <end position="142"/>
    </location>
</feature>
<keyword evidence="3 4" id="KW-0560">Oxidoreductase</keyword>
<comment type="function">
    <text evidence="4">Catalyzes the NADPH-dependent reduction of ketopantoate into pantoic acid.</text>
</comment>
<dbReference type="GO" id="GO:0008677">
    <property type="term" value="F:2-dehydropantoate 2-reductase activity"/>
    <property type="evidence" value="ECO:0007669"/>
    <property type="project" value="UniProtKB-EC"/>
</dbReference>
<dbReference type="InterPro" id="IPR003710">
    <property type="entry name" value="ApbA"/>
</dbReference>
<dbReference type="InterPro" id="IPR036291">
    <property type="entry name" value="NAD(P)-bd_dom_sf"/>
</dbReference>
<dbReference type="InterPro" id="IPR013328">
    <property type="entry name" value="6PGD_dom2"/>
</dbReference>
<evidence type="ECO:0000256" key="4">
    <source>
        <dbReference type="RuleBase" id="RU362068"/>
    </source>
</evidence>
<dbReference type="EC" id="1.1.1.169" evidence="4"/>
<organism evidence="7 8">
    <name type="scientific">Candidatus Solincola sediminis</name>
    <dbReference type="NCBI Taxonomy" id="1797199"/>
    <lineage>
        <taxon>Bacteria</taxon>
        <taxon>Bacillati</taxon>
        <taxon>Actinomycetota</taxon>
        <taxon>Candidatus Geothermincolia</taxon>
        <taxon>Candidatus Geothermincolales</taxon>
        <taxon>Candidatus Geothermincolaceae</taxon>
        <taxon>Candidatus Solincola</taxon>
    </lineage>
</organism>
<comment type="pathway">
    <text evidence="4">Cofactor biosynthesis; (R)-pantothenate biosynthesis; (R)-pantoate from 3-methyl-2-oxobutanoate: step 2/2.</text>
</comment>
<dbReference type="InterPro" id="IPR013752">
    <property type="entry name" value="KPA_reductase"/>
</dbReference>
<evidence type="ECO:0000256" key="1">
    <source>
        <dbReference type="ARBA" id="ARBA00007870"/>
    </source>
</evidence>
<dbReference type="EMBL" id="MELK01000042">
    <property type="protein sequence ID" value="OFW56631.1"/>
    <property type="molecule type" value="Genomic_DNA"/>
</dbReference>
<gene>
    <name evidence="7" type="ORF">A2Y75_08690</name>
</gene>
<sequence>MRIALVGTGSLGTIIGALLTRAGEDIVLVDADRDHVTALNEKGATVTGHMELTVPVKAITPDAMDGFYDLAIYLVKSIYDDDALPGLLPHLSDDSGVLTLQNGIPEEKVASIVGRARTMGGAVGWAGILRGPGVSELASQPEVMTYDIGELNGERSEHIEAAKAVLNNAGKAEITANLTGVRWSKLLVNASLSGMSTVLGSNGGQILDDERALRAAVSIMVETLKTAAALGVKMEPMQGADPNLLIEIIRQSEEGALALMKVIGQPHREGKASMLQDLEKGRRCEVEAINGYLSRKAKETGVLVPVNDKVTEMIRDIQDGRLKPNFANLEAIELRPLQDII</sequence>
<dbReference type="AlphaFoldDB" id="A0A1F2WIG6"/>
<dbReference type="UniPathway" id="UPA00028">
    <property type="reaction ID" value="UER00004"/>
</dbReference>
<dbReference type="Proteomes" id="UP000177876">
    <property type="component" value="Unassembled WGS sequence"/>
</dbReference>
<dbReference type="InterPro" id="IPR013332">
    <property type="entry name" value="KPR_N"/>
</dbReference>
<dbReference type="SUPFAM" id="SSF51735">
    <property type="entry name" value="NAD(P)-binding Rossmann-fold domains"/>
    <property type="match status" value="1"/>
</dbReference>
<keyword evidence="2 4" id="KW-0521">NADP</keyword>
<dbReference type="GO" id="GO:0015940">
    <property type="term" value="P:pantothenate biosynthetic process"/>
    <property type="evidence" value="ECO:0007669"/>
    <property type="project" value="UniProtKB-UniPathway"/>
</dbReference>
<evidence type="ECO:0000313" key="7">
    <source>
        <dbReference type="EMBL" id="OFW56631.1"/>
    </source>
</evidence>